<feature type="compositionally biased region" description="Polar residues" evidence="1">
    <location>
        <begin position="1"/>
        <end position="19"/>
    </location>
</feature>
<gene>
    <name evidence="2" type="ORF">SG35_020875</name>
</gene>
<reference evidence="2 3" key="1">
    <citation type="journal article" date="2015" name="Genome Announc.">
        <title>Draft Genome Sequences of Marine Isolates of Thalassomonas viridans and Thalassomonas actiniarum.</title>
        <authorList>
            <person name="Olonade I."/>
            <person name="van Zyl L.J."/>
            <person name="Trindade M."/>
        </authorList>
    </citation>
    <scope>NUCLEOTIDE SEQUENCE [LARGE SCALE GENOMIC DNA]</scope>
    <source>
        <strain evidence="2 3">A5K-106</strain>
    </source>
</reference>
<feature type="compositionally biased region" description="Polar residues" evidence="1">
    <location>
        <begin position="1664"/>
        <end position="1685"/>
    </location>
</feature>
<dbReference type="EMBL" id="CP059735">
    <property type="protein sequence ID" value="WDD97732.1"/>
    <property type="molecule type" value="Genomic_DNA"/>
</dbReference>
<accession>A0AAF0C1R5</accession>
<organism evidence="2 3">
    <name type="scientific">Thalassomonas actiniarum</name>
    <dbReference type="NCBI Taxonomy" id="485447"/>
    <lineage>
        <taxon>Bacteria</taxon>
        <taxon>Pseudomonadati</taxon>
        <taxon>Pseudomonadota</taxon>
        <taxon>Gammaproteobacteria</taxon>
        <taxon>Alteromonadales</taxon>
        <taxon>Colwelliaceae</taxon>
        <taxon>Thalassomonas</taxon>
    </lineage>
</organism>
<dbReference type="Proteomes" id="UP000032568">
    <property type="component" value="Chromosome"/>
</dbReference>
<reference evidence="2 3" key="2">
    <citation type="journal article" date="2022" name="Mar. Drugs">
        <title>Bioassay-Guided Fractionation Leads to the Detection of Cholic Acid Generated by the Rare Thalassomonas sp.</title>
        <authorList>
            <person name="Pheiffer F."/>
            <person name="Schneider Y.K."/>
            <person name="Hansen E.H."/>
            <person name="Andersen J.H."/>
            <person name="Isaksson J."/>
            <person name="Busche T."/>
            <person name="R C."/>
            <person name="Kalinowski J."/>
            <person name="Zyl L.V."/>
            <person name="Trindade M."/>
        </authorList>
    </citation>
    <scope>NUCLEOTIDE SEQUENCE [LARGE SCALE GENOMIC DNA]</scope>
    <source>
        <strain evidence="2 3">A5K-106</strain>
    </source>
</reference>
<evidence type="ECO:0000313" key="3">
    <source>
        <dbReference type="Proteomes" id="UP000032568"/>
    </source>
</evidence>
<protein>
    <submittedName>
        <fullName evidence="2">RHS repeat-associated core domain-containing protein</fullName>
    </submittedName>
</protein>
<evidence type="ECO:0000256" key="1">
    <source>
        <dbReference type="SAM" id="MobiDB-lite"/>
    </source>
</evidence>
<feature type="region of interest" description="Disordered" evidence="1">
    <location>
        <begin position="122"/>
        <end position="142"/>
    </location>
</feature>
<dbReference type="InterPro" id="IPR022385">
    <property type="entry name" value="Rhs_assc_core"/>
</dbReference>
<sequence length="1716" mass="188658">MMKTLTTNNSRALSVQDTASLHKDNLQPIPSKQMRQKKQTSAHAPTREPHGQHRKITWLGQLTYAFLLALPVHSQAATVDMATVIENVTIDRPVAETLPVVPQNTGLLPPLTELLPPVVFDPTDSEEAEQPTENSGGVERTGQAISTLERLKIDFEVTPETSDLIGEQINLSTGALSFSQTDLVLPGNGPEIRIARQMGGAQMHFASPREFGSWSLDLPHISTTMAKEQNADQYPSGWAQGDACTSFLTPGTANGVAKAHMGPDDYWGGETIQIPGKGSTAILEKREDDGSHYRVTANNWKIDCITPSDNPNGYEGFKVTTPDGTRYYFEQLRIIPAKFVGKAQFNLTPPSSNLTAPISKLDPMTGECTKNCSYFITANTYMLVSRIEDKHGNWLAFDYNSNALLTKISASDSREVNLGYDGGTVIKTISANNRSWRYDYTDRRLSKVTRPDNKSWLISDSLLTGMTPERYSESYSDTLSMCGAIIYDPGPHVEITHPDGAKGQYWLTQVGHGRTEVPKHIIGEEQVNPDKNSYLYARCYNVIALNKKTLTIPGAATSTWDYNYSAHFGAFEGETKPGFTTAPFSLPAGVDAGDIKWTSVKAPDNSSTIHYFSRRYDWLENAPLATSYYETNGSTLLKRVLPEFEKGPCVGSNQMHQPNREATECVRHKVKERQQIFAADADNGAQETTTYQTLYQAFNDYYQAEKTVSFIGDSLEAASRVQYRKQGFMHDTTRWLINQPTTTALSSDDSSYTTVSEIEYYPNSHASYALLPKYEKSFGTWQKYYSAYHSDGNIKKIEYNRALTSGSGNRYQSFSNYKRGQAQTITLPAPYSSSTISVSRTVDDNGWVTQTKDFEGNTTHYGYDKLGRIAYIDPVDTAWADTLLSWSYSGGLSNNQPVRTVKRCTLNAGKTACSDNARLTTTTTYDALFRPTRVQTSDGSTTIYQNSSYNIYNKPTFQSFPSTATISSAGTRFTYDGLQRQLTQTITDGGTVTTNYLADNKQRVTDGRGNATTTTYLAYGEPAYQQPLTITSPENVTTTLAVNLFGNVTAITQAGKNSALDISQTEYRAYDSRQRLCQIKRDDVGTTVMSLNDSGEILWQAQGQTATGNTSCNTSADAKDKVSFAYDNHGNQRTLSYGDGTATRTYTVNNNGDIKTITGGGFRQEYSYNSQRLLDKESLTLDGKTFTLAYGYDALGSLSRLEYPGNALAVDFAPNGFGQATQATWTQADDTVYNFVKPGASYYPGGSINSFTYGNGIIHKTTLNSRQLPSQIRDYLGSTSKVSLSYGYDNNNNITHITNGVDSNFSLTSLSYDGQDRLTATTGNVAGIGSSTLSYDGLGNIRSYSNTSILNPSSLSYGYNSKMRLSSVTGSGSEGYDFGKDGSYDSRGNVTDNGKRSFDYNLAGQMTRSAKDNSSNDYLYDGYNRRIKTSDSKGTSYSLYSQSGRLLYRETDKGGINYIFLGDKLVAKQGTGVVTKSDDADYNSVMNFKPFGETIETANDEVSYTGHKFDTDLGLSYMQARYYDPVIGRFYSNDPVGFTGEVDTFNRYSYVANNPYKYIDPDGEAKSRGGGVGRSMRGAATSACAKSCGAMKYYMGPQAQAAYMARKNATLKANRIKGKEGEAKTREKLGDDSAGEQVSFRNSEGKIARIDFAKKDGTLVETKTGNAQLSKNQKQLQNDIASGTEVTPVGDRAAKAGFKPGAPVKIDKMEIDRHVD</sequence>
<dbReference type="Gene3D" id="2.180.10.10">
    <property type="entry name" value="RHS repeat-associated core"/>
    <property type="match status" value="2"/>
</dbReference>
<feature type="compositionally biased region" description="Basic and acidic residues" evidence="1">
    <location>
        <begin position="1618"/>
        <end position="1631"/>
    </location>
</feature>
<keyword evidence="3" id="KW-1185">Reference proteome</keyword>
<proteinExistence type="predicted"/>
<dbReference type="PANTHER" id="PTHR32305:SF15">
    <property type="entry name" value="PROTEIN RHSA-RELATED"/>
    <property type="match status" value="1"/>
</dbReference>
<dbReference type="NCBIfam" id="TIGR03696">
    <property type="entry name" value="Rhs_assc_core"/>
    <property type="match status" value="1"/>
</dbReference>
<feature type="region of interest" description="Disordered" evidence="1">
    <location>
        <begin position="1618"/>
        <end position="1637"/>
    </location>
</feature>
<feature type="region of interest" description="Disordered" evidence="1">
    <location>
        <begin position="1"/>
        <end position="53"/>
    </location>
</feature>
<dbReference type="KEGG" id="tact:SG35_020875"/>
<name>A0AAF0C1R5_9GAMM</name>
<feature type="region of interest" description="Disordered" evidence="1">
    <location>
        <begin position="1664"/>
        <end position="1702"/>
    </location>
</feature>
<dbReference type="PANTHER" id="PTHR32305">
    <property type="match status" value="1"/>
</dbReference>
<evidence type="ECO:0000313" key="2">
    <source>
        <dbReference type="EMBL" id="WDD97732.1"/>
    </source>
</evidence>
<dbReference type="InterPro" id="IPR050708">
    <property type="entry name" value="T6SS_VgrG/RHS"/>
</dbReference>